<keyword evidence="2 8" id="KW-0812">Transmembrane</keyword>
<evidence type="ECO:0000256" key="5">
    <source>
        <dbReference type="ARBA" id="ARBA00023043"/>
    </source>
</evidence>
<feature type="transmembrane region" description="Helical" evidence="8">
    <location>
        <begin position="468"/>
        <end position="491"/>
    </location>
</feature>
<dbReference type="EC" id="2.3.1.225" evidence="8"/>
<proteinExistence type="inferred from homology"/>
<comment type="domain">
    <text evidence="8">The DHHC domain is required for palmitoyltransferase activity.</text>
</comment>
<keyword evidence="3" id="KW-0677">Repeat</keyword>
<gene>
    <name evidence="10" type="ORF">CLUMA_CG020884</name>
</gene>
<feature type="domain" description="Palmitoyltransferase DHHC" evidence="9">
    <location>
        <begin position="422"/>
        <end position="555"/>
    </location>
</feature>
<dbReference type="Proteomes" id="UP000183832">
    <property type="component" value="Unassembled WGS sequence"/>
</dbReference>
<dbReference type="AlphaFoldDB" id="A0A1J1J6T8"/>
<feature type="transmembrane region" description="Helical" evidence="8">
    <location>
        <begin position="290"/>
        <end position="308"/>
    </location>
</feature>
<evidence type="ECO:0000259" key="9">
    <source>
        <dbReference type="Pfam" id="PF01529"/>
    </source>
</evidence>
<dbReference type="STRING" id="568069.A0A1J1J6T8"/>
<keyword evidence="8" id="KW-0012">Acyltransferase</keyword>
<dbReference type="GO" id="GO:0016020">
    <property type="term" value="C:membrane"/>
    <property type="evidence" value="ECO:0007669"/>
    <property type="project" value="UniProtKB-SubCell"/>
</dbReference>
<dbReference type="InterPro" id="IPR002110">
    <property type="entry name" value="Ankyrin_rpt"/>
</dbReference>
<accession>A0A1J1J6T8</accession>
<dbReference type="EMBL" id="CVRI01000074">
    <property type="protein sequence ID" value="CRL08133.1"/>
    <property type="molecule type" value="Genomic_DNA"/>
</dbReference>
<dbReference type="SMART" id="SM00248">
    <property type="entry name" value="ANK"/>
    <property type="match status" value="5"/>
</dbReference>
<evidence type="ECO:0000256" key="4">
    <source>
        <dbReference type="ARBA" id="ARBA00022989"/>
    </source>
</evidence>
<dbReference type="Pfam" id="PF12796">
    <property type="entry name" value="Ank_2"/>
    <property type="match status" value="1"/>
</dbReference>
<dbReference type="SUPFAM" id="SSF48403">
    <property type="entry name" value="Ankyrin repeat"/>
    <property type="match status" value="1"/>
</dbReference>
<evidence type="ECO:0000256" key="7">
    <source>
        <dbReference type="PROSITE-ProRule" id="PRU00023"/>
    </source>
</evidence>
<dbReference type="PROSITE" id="PS50216">
    <property type="entry name" value="DHHC"/>
    <property type="match status" value="1"/>
</dbReference>
<feature type="transmembrane region" description="Helical" evidence="8">
    <location>
        <begin position="528"/>
        <end position="548"/>
    </location>
</feature>
<dbReference type="Pfam" id="PF01529">
    <property type="entry name" value="DHHC"/>
    <property type="match status" value="1"/>
</dbReference>
<keyword evidence="11" id="KW-1185">Reference proteome</keyword>
<comment type="similarity">
    <text evidence="8">Belongs to the DHHC palmitoyltransferase family.</text>
</comment>
<evidence type="ECO:0000256" key="3">
    <source>
        <dbReference type="ARBA" id="ARBA00022737"/>
    </source>
</evidence>
<feature type="transmembrane region" description="Helical" evidence="8">
    <location>
        <begin position="503"/>
        <end position="521"/>
    </location>
</feature>
<dbReference type="OrthoDB" id="6781668at2759"/>
<feature type="repeat" description="ANK" evidence="7">
    <location>
        <begin position="102"/>
        <end position="134"/>
    </location>
</feature>
<dbReference type="PANTHER" id="PTHR24161:SF85">
    <property type="entry name" value="PALMITOYLTRANSFERASE HIP14"/>
    <property type="match status" value="1"/>
</dbReference>
<evidence type="ECO:0000256" key="8">
    <source>
        <dbReference type="RuleBase" id="RU079119"/>
    </source>
</evidence>
<organism evidence="10 11">
    <name type="scientific">Clunio marinus</name>
    <dbReference type="NCBI Taxonomy" id="568069"/>
    <lineage>
        <taxon>Eukaryota</taxon>
        <taxon>Metazoa</taxon>
        <taxon>Ecdysozoa</taxon>
        <taxon>Arthropoda</taxon>
        <taxon>Hexapoda</taxon>
        <taxon>Insecta</taxon>
        <taxon>Pterygota</taxon>
        <taxon>Neoptera</taxon>
        <taxon>Endopterygota</taxon>
        <taxon>Diptera</taxon>
        <taxon>Nematocera</taxon>
        <taxon>Chironomoidea</taxon>
        <taxon>Chironomidae</taxon>
        <taxon>Clunio</taxon>
    </lineage>
</organism>
<keyword evidence="6 8" id="KW-0472">Membrane</keyword>
<feature type="repeat" description="ANK" evidence="7">
    <location>
        <begin position="68"/>
        <end position="100"/>
    </location>
</feature>
<dbReference type="Pfam" id="PF00023">
    <property type="entry name" value="Ank"/>
    <property type="match status" value="1"/>
</dbReference>
<name>A0A1J1J6T8_9DIPT</name>
<feature type="repeat" description="ANK" evidence="7">
    <location>
        <begin position="135"/>
        <end position="167"/>
    </location>
</feature>
<dbReference type="PROSITE" id="PS50088">
    <property type="entry name" value="ANK_REPEAT"/>
    <property type="match status" value="3"/>
</dbReference>
<keyword evidence="5 7" id="KW-0040">ANK repeat</keyword>
<protein>
    <recommendedName>
        <fullName evidence="8">Palmitoyltransferase</fullName>
        <ecNumber evidence="8">2.3.1.225</ecNumber>
    </recommendedName>
</protein>
<dbReference type="InterPro" id="IPR001594">
    <property type="entry name" value="Palmitoyltrfase_DHHC"/>
</dbReference>
<dbReference type="Gene3D" id="1.25.40.20">
    <property type="entry name" value="Ankyrin repeat-containing domain"/>
    <property type="match status" value="1"/>
</dbReference>
<dbReference type="PANTHER" id="PTHR24161">
    <property type="entry name" value="ANK_REP_REGION DOMAIN-CONTAINING PROTEIN-RELATED"/>
    <property type="match status" value="1"/>
</dbReference>
<keyword evidence="4 8" id="KW-1133">Transmembrane helix</keyword>
<evidence type="ECO:0000313" key="10">
    <source>
        <dbReference type="EMBL" id="CRL08133.1"/>
    </source>
</evidence>
<comment type="catalytic activity">
    <reaction evidence="8">
        <text>L-cysteinyl-[protein] + hexadecanoyl-CoA = S-hexadecanoyl-L-cysteinyl-[protein] + CoA</text>
        <dbReference type="Rhea" id="RHEA:36683"/>
        <dbReference type="Rhea" id="RHEA-COMP:10131"/>
        <dbReference type="Rhea" id="RHEA-COMP:11032"/>
        <dbReference type="ChEBI" id="CHEBI:29950"/>
        <dbReference type="ChEBI" id="CHEBI:57287"/>
        <dbReference type="ChEBI" id="CHEBI:57379"/>
        <dbReference type="ChEBI" id="CHEBI:74151"/>
        <dbReference type="EC" id="2.3.1.225"/>
    </reaction>
</comment>
<sequence length="626" mass="71630">MYQNSCAVTGVCHEQDQNDSMIFQEPSLLCVESDYSGFDIVKATQYGALSRVRELVESGWDINQPDKETVTLLHWAAINNRRDIIDYLIERGANIDAVGGELNATPLHWATRQGHLGVCVQLMRAGADPTLRDTEGCSCIHIAAQFGHTALVGYFIARGINADLQDRSGMTALMWASWKIQALDPVRLLLTLGANEQLLDNVHGNTPLHWAILSRNAICIKTLIFKSKASLDIPNLHGDTPLRMLQQHVGSAWLGDKVTKKIMDITKQRNYSKFKKFLFLKLTSDSTMRYWTMIFMPFLFFYATGQIISIDTYFVIRILLIACLYVIASTLGKTMFDDKLLTMLPLSIYLGTKVWFYLTWIIYVTPLEPLFTTCLFIVSSGGLWYCFLKSWRADPGVIKNSKELRYRTIIELSERDGSGFEPSVFCSACLLLRPVRSKHCSVCDRCVAKFDHHCPWVGNCIGAKNHKFFIGFLVMLIVMCIWMLYGGYIYYSQMCYLQYENGLWAALLIVSHCTPWVGWVMMNASAHLIWVTILLICQQYQIICLGMTTNERMNRDRYRHFINKGGKSPFDRGPFKNLVDFIDCESTGIFKPLRRDWLNFFWLDLNDGKSSGEENLLRVTDNYQYV</sequence>
<feature type="transmembrane region" description="Helical" evidence="8">
    <location>
        <begin position="314"/>
        <end position="332"/>
    </location>
</feature>
<evidence type="ECO:0000256" key="1">
    <source>
        <dbReference type="ARBA" id="ARBA00004141"/>
    </source>
</evidence>
<evidence type="ECO:0000256" key="6">
    <source>
        <dbReference type="ARBA" id="ARBA00023136"/>
    </source>
</evidence>
<reference evidence="10 11" key="1">
    <citation type="submission" date="2015-04" db="EMBL/GenBank/DDBJ databases">
        <authorList>
            <person name="Syromyatnikov M.Y."/>
            <person name="Popov V.N."/>
        </authorList>
    </citation>
    <scope>NUCLEOTIDE SEQUENCE [LARGE SCALE GENOMIC DNA]</scope>
</reference>
<dbReference type="GO" id="GO:0019706">
    <property type="term" value="F:protein-cysteine S-palmitoyltransferase activity"/>
    <property type="evidence" value="ECO:0007669"/>
    <property type="project" value="UniProtKB-EC"/>
</dbReference>
<evidence type="ECO:0000256" key="2">
    <source>
        <dbReference type="ARBA" id="ARBA00022692"/>
    </source>
</evidence>
<evidence type="ECO:0000313" key="11">
    <source>
        <dbReference type="Proteomes" id="UP000183832"/>
    </source>
</evidence>
<dbReference type="InterPro" id="IPR036770">
    <property type="entry name" value="Ankyrin_rpt-contain_sf"/>
</dbReference>
<dbReference type="PROSITE" id="PS50297">
    <property type="entry name" value="ANK_REP_REGION"/>
    <property type="match status" value="3"/>
</dbReference>
<comment type="subcellular location">
    <subcellularLocation>
        <location evidence="1">Membrane</location>
        <topology evidence="1">Multi-pass membrane protein</topology>
    </subcellularLocation>
</comment>
<keyword evidence="8" id="KW-0808">Transferase</keyword>
<dbReference type="Pfam" id="PF13637">
    <property type="entry name" value="Ank_4"/>
    <property type="match status" value="1"/>
</dbReference>